<accession>A0A3P2A4H3</accession>
<dbReference type="AlphaFoldDB" id="A0A3P2A4H3"/>
<organism evidence="1 2">
    <name type="scientific">Conchiformibius steedae</name>
    <dbReference type="NCBI Taxonomy" id="153493"/>
    <lineage>
        <taxon>Bacteria</taxon>
        <taxon>Pseudomonadati</taxon>
        <taxon>Pseudomonadota</taxon>
        <taxon>Betaproteobacteria</taxon>
        <taxon>Neisseriales</taxon>
        <taxon>Neisseriaceae</taxon>
        <taxon>Conchiformibius</taxon>
    </lineage>
</organism>
<name>A0A3P2A4H3_9NEIS</name>
<gene>
    <name evidence="1" type="ORF">EII21_05110</name>
</gene>
<evidence type="ECO:0000313" key="2">
    <source>
        <dbReference type="Proteomes" id="UP000269923"/>
    </source>
</evidence>
<dbReference type="EMBL" id="RQYC01000006">
    <property type="protein sequence ID" value="RRD90304.1"/>
    <property type="molecule type" value="Genomic_DNA"/>
</dbReference>
<dbReference type="Proteomes" id="UP000269923">
    <property type="component" value="Unassembled WGS sequence"/>
</dbReference>
<comment type="caution">
    <text evidence="1">The sequence shown here is derived from an EMBL/GenBank/DDBJ whole genome shotgun (WGS) entry which is preliminary data.</text>
</comment>
<reference evidence="1 2" key="1">
    <citation type="submission" date="2018-11" db="EMBL/GenBank/DDBJ databases">
        <title>Genomes From Bacteria Associated with the Canine Oral Cavity: a Test Case for Automated Genome-Based Taxonomic Assignment.</title>
        <authorList>
            <person name="Coil D.A."/>
            <person name="Jospin G."/>
            <person name="Darling A.E."/>
            <person name="Wallis C."/>
            <person name="Davis I.J."/>
            <person name="Harris S."/>
            <person name="Eisen J.A."/>
            <person name="Holcombe L.J."/>
            <person name="O'Flynn C."/>
        </authorList>
    </citation>
    <scope>NUCLEOTIDE SEQUENCE [LARGE SCALE GENOMIC DNA]</scope>
    <source>
        <strain evidence="1 2">COT-280</strain>
    </source>
</reference>
<dbReference type="RefSeq" id="WP_124794518.1">
    <property type="nucleotide sequence ID" value="NZ_RQYC01000006.1"/>
</dbReference>
<evidence type="ECO:0000313" key="1">
    <source>
        <dbReference type="EMBL" id="RRD90304.1"/>
    </source>
</evidence>
<keyword evidence="2" id="KW-1185">Reference proteome</keyword>
<sequence length="261" mass="29818">MENINAVNQITDLVQSVNTYAGEVSWGMLSNNAVYQSIRQAADVSNASINVKVLHLTALLMFQPNQKHSDYGIYQKEINHYAGYLREQFAQDEVLPYLHIFRCLGDDGTEREYGLIVSGKGEDFYREIKKLEKNENPNPEDLVCMHAYALFAQKIGYEDILEGNVVVSRYAVNSSGSPIYETWEFYDFAGIAETVSSNPITLPKINQTLQVQVEKQVGNWLNLREVFKKTYQCIDNWVSIYHYGGLDKLFKAQLSESSLDW</sequence>
<proteinExistence type="predicted"/>
<protein>
    <submittedName>
        <fullName evidence="1">Uncharacterized protein</fullName>
    </submittedName>
</protein>